<reference evidence="1 2" key="1">
    <citation type="submission" date="2015-04" db="EMBL/GenBank/DDBJ databases">
        <authorList>
            <person name="Heijne W.H."/>
            <person name="Fedorova N.D."/>
            <person name="Nierman W.C."/>
            <person name="Vollebregt A.W."/>
            <person name="Zhao Z."/>
            <person name="Wu L."/>
            <person name="Kumar M."/>
            <person name="Stam H."/>
            <person name="van den Berg M.A."/>
            <person name="Pel H.J."/>
        </authorList>
    </citation>
    <scope>NUCLEOTIDE SEQUENCE [LARGE SCALE GENOMIC DNA]</scope>
    <source>
        <strain evidence="1 2">CBS 393.64</strain>
    </source>
</reference>
<evidence type="ECO:0000313" key="2">
    <source>
        <dbReference type="Proteomes" id="UP000053958"/>
    </source>
</evidence>
<dbReference type="Proteomes" id="UP000053958">
    <property type="component" value="Unassembled WGS sequence"/>
</dbReference>
<accession>A0A0F4YFB5</accession>
<dbReference type="GeneID" id="25313128"/>
<proteinExistence type="predicted"/>
<sequence>MADNKIDQAVNWLLPIYSQSSELNVSSLNATLRKSLRMLADKFRLSFKQDDVGNIYITGAGRDPELSPLGVCFPLDGSTFPGAFEGALRTFLALQNRSFSCGISLIGWSSPAGKSLGHDVWEGRISLEESLSQAPDLKQFSSMDSFSSFGMSALFEIVVTQEATISIRGGPILVQKAANAAQRPVKTQSEGQTPRRAPEVKIEGREAVSVGRATVELYSKYIAALFDNFD</sequence>
<comment type="caution">
    <text evidence="1">The sequence shown here is derived from an EMBL/GenBank/DDBJ whole genome shotgun (WGS) entry which is preliminary data.</text>
</comment>
<name>A0A0F4YFB5_RASE3</name>
<dbReference type="EMBL" id="LASV01000787">
    <property type="protein sequence ID" value="KKA16333.1"/>
    <property type="molecule type" value="Genomic_DNA"/>
</dbReference>
<organism evidence="1 2">
    <name type="scientific">Rasamsonia emersonii (strain ATCC 16479 / CBS 393.64 / IMI 116815)</name>
    <dbReference type="NCBI Taxonomy" id="1408163"/>
    <lineage>
        <taxon>Eukaryota</taxon>
        <taxon>Fungi</taxon>
        <taxon>Dikarya</taxon>
        <taxon>Ascomycota</taxon>
        <taxon>Pezizomycotina</taxon>
        <taxon>Eurotiomycetes</taxon>
        <taxon>Eurotiomycetidae</taxon>
        <taxon>Eurotiales</taxon>
        <taxon>Trichocomaceae</taxon>
        <taxon>Rasamsonia</taxon>
    </lineage>
</organism>
<keyword evidence="2" id="KW-1185">Reference proteome</keyword>
<protein>
    <submittedName>
        <fullName evidence="1">Uncharacterized protein</fullName>
    </submittedName>
</protein>
<dbReference type="AlphaFoldDB" id="A0A0F4YFB5"/>
<dbReference type="RefSeq" id="XP_013322945.1">
    <property type="nucleotide sequence ID" value="XM_013467491.1"/>
</dbReference>
<dbReference type="OrthoDB" id="4140562at2759"/>
<evidence type="ECO:0000313" key="1">
    <source>
        <dbReference type="EMBL" id="KKA16333.1"/>
    </source>
</evidence>
<gene>
    <name evidence="1" type="ORF">T310_10067</name>
</gene>